<feature type="domain" description="Polyphosphate kinase-2-related" evidence="5">
    <location>
        <begin position="28"/>
        <end position="249"/>
    </location>
</feature>
<evidence type="ECO:0000256" key="4">
    <source>
        <dbReference type="SAM" id="MobiDB-lite"/>
    </source>
</evidence>
<dbReference type="PIRSF" id="PIRSF028756">
    <property type="entry name" value="PPK2_prd"/>
    <property type="match status" value="1"/>
</dbReference>
<dbReference type="AlphaFoldDB" id="A0AAW7XP45"/>
<sequence length="270" mass="31917">MHTPSDIVLEKNPPTLPKKNSEHSVLDDKADYKKQLKKWQTRLLHVQQAYYHQKRRCIIVMEGWDAAGKGGAIRRVTEKLDPRGFEVYPIAAPTKEEQGKHYLYRFQTKLPAPGEIAIFDRSWYGRVLVERIEKFATKAQWQRAYQEINEFERLLVDDNARIIKIFLHITPDEQHRRFTERLENPVKRWKLTPEDIRNRQRWDDYEKATLDMFNHTSTKAAPWNVVAANHKWYTRVEVLKTIVKAMEKDVDLTPPAIDPEVLELARAHLV</sequence>
<evidence type="ECO:0000259" key="5">
    <source>
        <dbReference type="Pfam" id="PF03976"/>
    </source>
</evidence>
<proteinExistence type="inferred from homology"/>
<reference evidence="6" key="1">
    <citation type="submission" date="2023-07" db="EMBL/GenBank/DDBJ databases">
        <title>Genome content predicts the carbon catabolic preferences of heterotrophic bacteria.</title>
        <authorList>
            <person name="Gralka M."/>
        </authorList>
    </citation>
    <scope>NUCLEOTIDE SEQUENCE</scope>
    <source>
        <strain evidence="6">I2M16</strain>
    </source>
</reference>
<dbReference type="NCBIfam" id="TIGR03709">
    <property type="entry name" value="PPK2_rel_1"/>
    <property type="match status" value="1"/>
</dbReference>
<name>A0AAW7XP45_9GAMM</name>
<protein>
    <submittedName>
        <fullName evidence="6">Polyphosphate kinase</fullName>
    </submittedName>
</protein>
<keyword evidence="3 6" id="KW-0418">Kinase</keyword>
<dbReference type="RefSeq" id="WP_303551558.1">
    <property type="nucleotide sequence ID" value="NZ_JAUOPG010000010.1"/>
</dbReference>
<evidence type="ECO:0000256" key="3">
    <source>
        <dbReference type="ARBA" id="ARBA00022777"/>
    </source>
</evidence>
<dbReference type="Pfam" id="PF03976">
    <property type="entry name" value="PPK2"/>
    <property type="match status" value="1"/>
</dbReference>
<dbReference type="GO" id="GO:0008976">
    <property type="term" value="F:polyphosphate kinase activity"/>
    <property type="evidence" value="ECO:0007669"/>
    <property type="project" value="InterPro"/>
</dbReference>
<accession>A0AAW7XP45</accession>
<dbReference type="EMBL" id="JAUOPG010000010">
    <property type="protein sequence ID" value="MDO6454762.1"/>
    <property type="molecule type" value="Genomic_DNA"/>
</dbReference>
<dbReference type="InterPro" id="IPR016898">
    <property type="entry name" value="Polyphosphate_phosphotransfera"/>
</dbReference>
<evidence type="ECO:0000256" key="2">
    <source>
        <dbReference type="ARBA" id="ARBA00022679"/>
    </source>
</evidence>
<evidence type="ECO:0000256" key="1">
    <source>
        <dbReference type="ARBA" id="ARBA00009924"/>
    </source>
</evidence>
<dbReference type="InterPro" id="IPR022488">
    <property type="entry name" value="PPK2-related"/>
</dbReference>
<dbReference type="PANTHER" id="PTHR34383">
    <property type="entry name" value="POLYPHOSPHATE:AMP PHOSPHOTRANSFERASE-RELATED"/>
    <property type="match status" value="1"/>
</dbReference>
<comment type="similarity">
    <text evidence="1">Belongs to the polyphosphate kinase 2 (PPK2) family. Class I subfamily.</text>
</comment>
<dbReference type="GO" id="GO:0006797">
    <property type="term" value="P:polyphosphate metabolic process"/>
    <property type="evidence" value="ECO:0007669"/>
    <property type="project" value="InterPro"/>
</dbReference>
<comment type="caution">
    <text evidence="6">The sequence shown here is derived from an EMBL/GenBank/DDBJ whole genome shotgun (WGS) entry which is preliminary data.</text>
</comment>
<gene>
    <name evidence="6" type="ORF">Q4490_14405</name>
</gene>
<evidence type="ECO:0000313" key="6">
    <source>
        <dbReference type="EMBL" id="MDO6454762.1"/>
    </source>
</evidence>
<dbReference type="Gene3D" id="3.40.50.300">
    <property type="entry name" value="P-loop containing nucleotide triphosphate hydrolases"/>
    <property type="match status" value="1"/>
</dbReference>
<dbReference type="PANTHER" id="PTHR34383:SF3">
    <property type="entry name" value="POLYPHOSPHATE:AMP PHOSPHOTRANSFERASE"/>
    <property type="match status" value="1"/>
</dbReference>
<keyword evidence="2" id="KW-0808">Transferase</keyword>
<dbReference type="SUPFAM" id="SSF52540">
    <property type="entry name" value="P-loop containing nucleoside triphosphate hydrolases"/>
    <property type="match status" value="1"/>
</dbReference>
<evidence type="ECO:0000313" key="7">
    <source>
        <dbReference type="Proteomes" id="UP001169862"/>
    </source>
</evidence>
<dbReference type="InterPro" id="IPR022300">
    <property type="entry name" value="PPK2-rel_1"/>
</dbReference>
<feature type="region of interest" description="Disordered" evidence="4">
    <location>
        <begin position="1"/>
        <end position="25"/>
    </location>
</feature>
<dbReference type="Proteomes" id="UP001169862">
    <property type="component" value="Unassembled WGS sequence"/>
</dbReference>
<dbReference type="InterPro" id="IPR027417">
    <property type="entry name" value="P-loop_NTPase"/>
</dbReference>
<organism evidence="6 7">
    <name type="scientific">Neptunomonas phycophila</name>
    <dbReference type="NCBI Taxonomy" id="1572645"/>
    <lineage>
        <taxon>Bacteria</taxon>
        <taxon>Pseudomonadati</taxon>
        <taxon>Pseudomonadota</taxon>
        <taxon>Gammaproteobacteria</taxon>
        <taxon>Oceanospirillales</taxon>
        <taxon>Oceanospirillaceae</taxon>
        <taxon>Neptunomonas</taxon>
    </lineage>
</organism>